<keyword evidence="3" id="KW-1185">Reference proteome</keyword>
<name>A0ABQ1XSQ2_9PROT</name>
<evidence type="ECO:0000313" key="3">
    <source>
        <dbReference type="Proteomes" id="UP000648722"/>
    </source>
</evidence>
<proteinExistence type="predicted"/>
<dbReference type="InterPro" id="IPR025227">
    <property type="entry name" value="DUF4169"/>
</dbReference>
<dbReference type="EMBL" id="BMFS01000007">
    <property type="protein sequence ID" value="GGH02144.1"/>
    <property type="molecule type" value="Genomic_DNA"/>
</dbReference>
<protein>
    <recommendedName>
        <fullName evidence="4">DUF4169 domain-containing protein</fullName>
    </recommendedName>
</protein>
<organism evidence="2 3">
    <name type="scientific">Glycocaulis albus</name>
    <dbReference type="NCBI Taxonomy" id="1382801"/>
    <lineage>
        <taxon>Bacteria</taxon>
        <taxon>Pseudomonadati</taxon>
        <taxon>Pseudomonadota</taxon>
        <taxon>Alphaproteobacteria</taxon>
        <taxon>Maricaulales</taxon>
        <taxon>Maricaulaceae</taxon>
        <taxon>Glycocaulis</taxon>
    </lineage>
</organism>
<evidence type="ECO:0000313" key="2">
    <source>
        <dbReference type="EMBL" id="GGH02144.1"/>
    </source>
</evidence>
<feature type="region of interest" description="Disordered" evidence="1">
    <location>
        <begin position="1"/>
        <end position="57"/>
    </location>
</feature>
<reference evidence="3" key="1">
    <citation type="journal article" date="2019" name="Int. J. Syst. Evol. Microbiol.">
        <title>The Global Catalogue of Microorganisms (GCM) 10K type strain sequencing project: providing services to taxonomists for standard genome sequencing and annotation.</title>
        <authorList>
            <consortium name="The Broad Institute Genomics Platform"/>
            <consortium name="The Broad Institute Genome Sequencing Center for Infectious Disease"/>
            <person name="Wu L."/>
            <person name="Ma J."/>
        </authorList>
    </citation>
    <scope>NUCLEOTIDE SEQUENCE [LARGE SCALE GENOMIC DNA]</scope>
    <source>
        <strain evidence="3">CGMCC 1.12766</strain>
    </source>
</reference>
<feature type="compositionally biased region" description="Basic and acidic residues" evidence="1">
    <location>
        <begin position="36"/>
        <end position="57"/>
    </location>
</feature>
<comment type="caution">
    <text evidence="2">The sequence shown here is derived from an EMBL/GenBank/DDBJ whole genome shotgun (WGS) entry which is preliminary data.</text>
</comment>
<evidence type="ECO:0008006" key="4">
    <source>
        <dbReference type="Google" id="ProtNLM"/>
    </source>
</evidence>
<accession>A0ABQ1XSQ2</accession>
<gene>
    <name evidence="2" type="ORF">GCM10007420_17940</name>
</gene>
<sequence>MAEIVNLRTARKRKAKEAADRHAAANRAAFGQTKAETQKRKAETDKAARELDGKKRE</sequence>
<evidence type="ECO:0000256" key="1">
    <source>
        <dbReference type="SAM" id="MobiDB-lite"/>
    </source>
</evidence>
<dbReference type="Proteomes" id="UP000648722">
    <property type="component" value="Unassembled WGS sequence"/>
</dbReference>
<dbReference type="RefSeq" id="WP_188452237.1">
    <property type="nucleotide sequence ID" value="NZ_BMFS01000007.1"/>
</dbReference>
<dbReference type="Pfam" id="PF13770">
    <property type="entry name" value="DUF4169"/>
    <property type="match status" value="1"/>
</dbReference>